<evidence type="ECO:0008006" key="4">
    <source>
        <dbReference type="Google" id="ProtNLM"/>
    </source>
</evidence>
<organism evidence="2 3">
    <name type="scientific">Fusarium vanettenii (strain ATCC MYA-4622 / CBS 123669 / FGSC 9596 / NRRL 45880 / 77-13-4)</name>
    <name type="common">Fusarium solani subsp. pisi</name>
    <dbReference type="NCBI Taxonomy" id="660122"/>
    <lineage>
        <taxon>Eukaryota</taxon>
        <taxon>Fungi</taxon>
        <taxon>Dikarya</taxon>
        <taxon>Ascomycota</taxon>
        <taxon>Pezizomycotina</taxon>
        <taxon>Sordariomycetes</taxon>
        <taxon>Hypocreomycetidae</taxon>
        <taxon>Hypocreales</taxon>
        <taxon>Nectriaceae</taxon>
        <taxon>Fusarium</taxon>
        <taxon>Fusarium solani species complex</taxon>
        <taxon>Fusarium vanettenii</taxon>
    </lineage>
</organism>
<dbReference type="RefSeq" id="XP_003039922.1">
    <property type="nucleotide sequence ID" value="XM_003039876.1"/>
</dbReference>
<evidence type="ECO:0000256" key="1">
    <source>
        <dbReference type="SAM" id="MobiDB-lite"/>
    </source>
</evidence>
<dbReference type="GeneID" id="9677576"/>
<accession>C7ZNN8</accession>
<dbReference type="AlphaFoldDB" id="C7ZNN8"/>
<dbReference type="EMBL" id="GG698970">
    <property type="protein sequence ID" value="EEU34209.1"/>
    <property type="molecule type" value="Genomic_DNA"/>
</dbReference>
<dbReference type="Proteomes" id="UP000005206">
    <property type="component" value="Chromosome 10"/>
</dbReference>
<gene>
    <name evidence="2" type="ORF">NECHADRAFT_85455</name>
</gene>
<dbReference type="OMA" id="HAPWEME"/>
<dbReference type="OrthoDB" id="5081332at2759"/>
<keyword evidence="3" id="KW-1185">Reference proteome</keyword>
<evidence type="ECO:0000313" key="2">
    <source>
        <dbReference type="EMBL" id="EEU34209.1"/>
    </source>
</evidence>
<dbReference type="KEGG" id="nhe:NECHADRAFT_85455"/>
<name>C7ZNN8_FUSV7</name>
<dbReference type="InParanoid" id="C7ZNN8"/>
<feature type="compositionally biased region" description="Basic residues" evidence="1">
    <location>
        <begin position="445"/>
        <end position="456"/>
    </location>
</feature>
<proteinExistence type="predicted"/>
<feature type="region of interest" description="Disordered" evidence="1">
    <location>
        <begin position="432"/>
        <end position="456"/>
    </location>
</feature>
<sequence>MAGIQSLPVEIHQHILSLSPDPPSLRSLALSCSAFFKAFAVTEKATTTSVLSHHIHPQVQRDAIVALAASRLPARDPFALSTFVTVTLAWKDIISFPLEWSLVDALSAYKLYTHVSYFSQVLSRQLLGRPPFQIPDSKHDDSVAGIDTERSLPTPSTAELHRFERSLYLFEICSSLYRLSPLEDGRSWESWFTQLPKFQLEQLSCLNHLLTHFVAPAFNDLVQHDVSWGYFGVSLITDESSPLAQRVLSRGLETLHALAQTETYDERHRILHRGDNREDEPVGASGFLYDLLEWTPEATLVTNLLVSRLPSDKNSQALSTLELRSYQGWGYVFWDEARLEKLGALTHDGLVKLKAPADPLEAFRELENSQLQASRARRSEVWHQGGSGRWDQDDESKIVWPEKKKKSAQRKHPLMTARSVQGAKDFLRSLKIPDMPARKAESHSHGRWRVYPPRKG</sequence>
<feature type="region of interest" description="Disordered" evidence="1">
    <location>
        <begin position="375"/>
        <end position="394"/>
    </location>
</feature>
<dbReference type="eggNOG" id="ENOG502SPB7">
    <property type="taxonomic scope" value="Eukaryota"/>
</dbReference>
<evidence type="ECO:0000313" key="3">
    <source>
        <dbReference type="Proteomes" id="UP000005206"/>
    </source>
</evidence>
<dbReference type="VEuPathDB" id="FungiDB:NECHADRAFT_85455"/>
<dbReference type="HOGENOM" id="CLU_047021_1_0_1"/>
<reference evidence="2 3" key="1">
    <citation type="journal article" date="2009" name="PLoS Genet.">
        <title>The genome of Nectria haematococca: contribution of supernumerary chromosomes to gene expansion.</title>
        <authorList>
            <person name="Coleman J.J."/>
            <person name="Rounsley S.D."/>
            <person name="Rodriguez-Carres M."/>
            <person name="Kuo A."/>
            <person name="Wasmann C.C."/>
            <person name="Grimwood J."/>
            <person name="Schmutz J."/>
            <person name="Taga M."/>
            <person name="White G.J."/>
            <person name="Zhou S."/>
            <person name="Schwartz D.C."/>
            <person name="Freitag M."/>
            <person name="Ma L.J."/>
            <person name="Danchin E.G."/>
            <person name="Henrissat B."/>
            <person name="Coutinho P.M."/>
            <person name="Nelson D.R."/>
            <person name="Straney D."/>
            <person name="Napoli C.A."/>
            <person name="Barker B.M."/>
            <person name="Gribskov M."/>
            <person name="Rep M."/>
            <person name="Kroken S."/>
            <person name="Molnar I."/>
            <person name="Rensing C."/>
            <person name="Kennell J.C."/>
            <person name="Zamora J."/>
            <person name="Farman M.L."/>
            <person name="Selker E.U."/>
            <person name="Salamov A."/>
            <person name="Shapiro H."/>
            <person name="Pangilinan J."/>
            <person name="Lindquist E."/>
            <person name="Lamers C."/>
            <person name="Grigoriev I.V."/>
            <person name="Geiser D.M."/>
            <person name="Covert S.F."/>
            <person name="Temporini E."/>
            <person name="Vanetten H.D."/>
        </authorList>
    </citation>
    <scope>NUCLEOTIDE SEQUENCE [LARGE SCALE GENOMIC DNA]</scope>
    <source>
        <strain evidence="3">ATCC MYA-4622 / CBS 123669 / FGSC 9596 / NRRL 45880 / 77-13-4</strain>
    </source>
</reference>
<protein>
    <recommendedName>
        <fullName evidence="4">F-box domain-containing protein</fullName>
    </recommendedName>
</protein>